<feature type="transmembrane region" description="Helical" evidence="1">
    <location>
        <begin position="7"/>
        <end position="27"/>
    </location>
</feature>
<evidence type="ECO:0000256" key="1">
    <source>
        <dbReference type="SAM" id="Phobius"/>
    </source>
</evidence>
<evidence type="ECO:0000259" key="2">
    <source>
        <dbReference type="PROSITE" id="PS50850"/>
    </source>
</evidence>
<dbReference type="InterPro" id="IPR036259">
    <property type="entry name" value="MFS_trans_sf"/>
</dbReference>
<feature type="transmembrane region" description="Helical" evidence="1">
    <location>
        <begin position="384"/>
        <end position="405"/>
    </location>
</feature>
<dbReference type="GO" id="GO:0022857">
    <property type="term" value="F:transmembrane transporter activity"/>
    <property type="evidence" value="ECO:0007669"/>
    <property type="project" value="InterPro"/>
</dbReference>
<feature type="transmembrane region" description="Helical" evidence="1">
    <location>
        <begin position="47"/>
        <end position="70"/>
    </location>
</feature>
<feature type="transmembrane region" description="Helical" evidence="1">
    <location>
        <begin position="167"/>
        <end position="187"/>
    </location>
</feature>
<dbReference type="PROSITE" id="PS50850">
    <property type="entry name" value="MFS"/>
    <property type="match status" value="1"/>
</dbReference>
<dbReference type="InterPro" id="IPR020846">
    <property type="entry name" value="MFS_dom"/>
</dbReference>
<dbReference type="AlphaFoldDB" id="L9VND9"/>
<keyword evidence="4" id="KW-1185">Reference proteome</keyword>
<keyword evidence="1" id="KW-1133">Transmembrane helix</keyword>
<dbReference type="PANTHER" id="PTHR11360">
    <property type="entry name" value="MONOCARBOXYLATE TRANSPORTER"/>
    <property type="match status" value="1"/>
</dbReference>
<dbReference type="SUPFAM" id="SSF103473">
    <property type="entry name" value="MFS general substrate transporter"/>
    <property type="match status" value="1"/>
</dbReference>
<dbReference type="OrthoDB" id="359492at2157"/>
<dbReference type="PANTHER" id="PTHR11360:SF284">
    <property type="entry name" value="EG:103B4.3 PROTEIN-RELATED"/>
    <property type="match status" value="1"/>
</dbReference>
<feature type="domain" description="Major facilitator superfamily (MFS) profile" evidence="2">
    <location>
        <begin position="11"/>
        <end position="409"/>
    </location>
</feature>
<comment type="caution">
    <text evidence="3">The sequence shown here is derived from an EMBL/GenBank/DDBJ whole genome shotgun (WGS) entry which is preliminary data.</text>
</comment>
<feature type="transmembrane region" description="Helical" evidence="1">
    <location>
        <begin position="136"/>
        <end position="155"/>
    </location>
</feature>
<dbReference type="eggNOG" id="arCOG00147">
    <property type="taxonomic scope" value="Archaea"/>
</dbReference>
<dbReference type="Gene3D" id="1.20.1250.20">
    <property type="entry name" value="MFS general substrate transporter like domains"/>
    <property type="match status" value="2"/>
</dbReference>
<feature type="transmembrane region" description="Helical" evidence="1">
    <location>
        <begin position="107"/>
        <end position="129"/>
    </location>
</feature>
<name>L9VND9_9EURY</name>
<protein>
    <submittedName>
        <fullName evidence="3">Major facilitator superfamily protein</fullName>
    </submittedName>
</protein>
<dbReference type="Proteomes" id="UP000011599">
    <property type="component" value="Unassembled WGS sequence"/>
</dbReference>
<feature type="transmembrane region" description="Helical" evidence="1">
    <location>
        <begin position="356"/>
        <end position="378"/>
    </location>
</feature>
<dbReference type="EMBL" id="AOHW01000045">
    <property type="protein sequence ID" value="ELY37773.1"/>
    <property type="molecule type" value="Genomic_DNA"/>
</dbReference>
<reference evidence="3 4" key="1">
    <citation type="journal article" date="2014" name="PLoS Genet.">
        <title>Phylogenetically driven sequencing of extremely halophilic archaea reveals strategies for static and dynamic osmo-response.</title>
        <authorList>
            <person name="Becker E.A."/>
            <person name="Seitzer P.M."/>
            <person name="Tritt A."/>
            <person name="Larsen D."/>
            <person name="Krusor M."/>
            <person name="Yao A.I."/>
            <person name="Wu D."/>
            <person name="Madern D."/>
            <person name="Eisen J.A."/>
            <person name="Darling A.E."/>
            <person name="Facciotti M.T."/>
        </authorList>
    </citation>
    <scope>NUCLEOTIDE SEQUENCE [LARGE SCALE GENOMIC DNA]</scope>
    <source>
        <strain evidence="3 4">GA33</strain>
    </source>
</reference>
<gene>
    <name evidence="3" type="ORF">C496_19735</name>
</gene>
<evidence type="ECO:0000313" key="4">
    <source>
        <dbReference type="Proteomes" id="UP000011599"/>
    </source>
</evidence>
<proteinExistence type="predicted"/>
<sequence length="409" mass="42472">MIAKRIYYGWIIVAAALLATTAVYGTSYAFGVFYDVFIEEFDVSRSVLAAVFGFQTALIYVVGVAAGSAIDRYGQRAVAAVSSLLFVTGLVWAALSRSYLELLFAYGLLSAIGMGGLFVVSFATIPLWFESRRGTASGIASAGLGIGMVVFPLGADLLISSVGWRRAMFGIAVLSTVLCVVFTAFFANRPSDVGADASVEFDGGESPFETAQGYPGDRTSLTSNETITSVPFLLVFLSWVLLSAPIYIVISHIVSYATIIGIGRSEGVLALTAIGVTATLARFGIGALADRIGRTRTFIASTYLLGAAMLGITFAPIPAVFLGAIVCFGVAYGGCGSLFSPLVADLFGHDDLNTSFAVMSLAFAVGGLSAPPLAGLWFEITGSYTGSFLVASLGTIVGAGCVTAASRLV</sequence>
<accession>L9VND9</accession>
<keyword evidence="1" id="KW-0472">Membrane</keyword>
<feature type="transmembrane region" description="Helical" evidence="1">
    <location>
        <begin position="232"/>
        <end position="255"/>
    </location>
</feature>
<dbReference type="InterPro" id="IPR050327">
    <property type="entry name" value="Proton-linked_MCT"/>
</dbReference>
<keyword evidence="1" id="KW-0812">Transmembrane</keyword>
<feature type="transmembrane region" description="Helical" evidence="1">
    <location>
        <begin position="77"/>
        <end position="95"/>
    </location>
</feature>
<feature type="transmembrane region" description="Helical" evidence="1">
    <location>
        <begin position="267"/>
        <end position="285"/>
    </location>
</feature>
<dbReference type="PATRIC" id="fig|1114856.3.peg.4079"/>
<dbReference type="InterPro" id="IPR011701">
    <property type="entry name" value="MFS"/>
</dbReference>
<dbReference type="Pfam" id="PF07690">
    <property type="entry name" value="MFS_1"/>
    <property type="match status" value="1"/>
</dbReference>
<organism evidence="3 4">
    <name type="scientific">Natronorubrum tibetense GA33</name>
    <dbReference type="NCBI Taxonomy" id="1114856"/>
    <lineage>
        <taxon>Archaea</taxon>
        <taxon>Methanobacteriati</taxon>
        <taxon>Methanobacteriota</taxon>
        <taxon>Stenosarchaea group</taxon>
        <taxon>Halobacteria</taxon>
        <taxon>Halobacteriales</taxon>
        <taxon>Natrialbaceae</taxon>
        <taxon>Natronorubrum</taxon>
    </lineage>
</organism>
<evidence type="ECO:0000313" key="3">
    <source>
        <dbReference type="EMBL" id="ELY37773.1"/>
    </source>
</evidence>
<feature type="transmembrane region" description="Helical" evidence="1">
    <location>
        <begin position="321"/>
        <end position="344"/>
    </location>
</feature>